<reference evidence="1 2" key="1">
    <citation type="submission" date="2016-02" db="EMBL/GenBank/DDBJ databases">
        <title>Discovery of a natural microsporidian pathogen with a broad tissue tropism in Caenorhabditis elegans.</title>
        <authorList>
            <person name="Luallen R.J."/>
            <person name="Reinke A.W."/>
            <person name="Tong L."/>
            <person name="Botts M.R."/>
            <person name="Felix M.-A."/>
            <person name="Troemel E.R."/>
        </authorList>
    </citation>
    <scope>NUCLEOTIDE SEQUENCE [LARGE SCALE GENOMIC DNA]</scope>
    <source>
        <strain evidence="1 2">JUm2807</strain>
    </source>
</reference>
<dbReference type="GeneID" id="93646422"/>
<dbReference type="Proteomes" id="UP000185944">
    <property type="component" value="Unassembled WGS sequence"/>
</dbReference>
<name>A0A177EI31_9MICR</name>
<comment type="caution">
    <text evidence="1">The sequence shown here is derived from an EMBL/GenBank/DDBJ whole genome shotgun (WGS) entry which is preliminary data.</text>
</comment>
<dbReference type="VEuPathDB" id="MicrosporidiaDB:NEDG_00072"/>
<dbReference type="RefSeq" id="XP_067545198.1">
    <property type="nucleotide sequence ID" value="XM_067687490.1"/>
</dbReference>
<organism evidence="1 2">
    <name type="scientific">Nematocida displodere</name>
    <dbReference type="NCBI Taxonomy" id="1805483"/>
    <lineage>
        <taxon>Eukaryota</taxon>
        <taxon>Fungi</taxon>
        <taxon>Fungi incertae sedis</taxon>
        <taxon>Microsporidia</taxon>
        <taxon>Nematocida</taxon>
    </lineage>
</organism>
<sequence length="178" mass="19600">MYPTIAEAPIQELLDINGKAQRIQTNATNNVPSCISKMCAGFPSPSSTKFTPEIRKTLQTRQDTILACVEKIKALSNSEIMEAEGLNIQERVFLLSFGISDLFKAFMSLASYFDFVYGRVHHGMIAEMATANKDPRGLSQKAKDIFAEMLVYGELEHSAIGTVFGLPDPGKVIHNTPN</sequence>
<proteinExistence type="predicted"/>
<gene>
    <name evidence="1" type="ORF">NEDG_00072</name>
</gene>
<protein>
    <submittedName>
        <fullName evidence="1">Uncharacterized protein</fullName>
    </submittedName>
</protein>
<evidence type="ECO:0000313" key="1">
    <source>
        <dbReference type="EMBL" id="OAG31597.1"/>
    </source>
</evidence>
<keyword evidence="2" id="KW-1185">Reference proteome</keyword>
<accession>A0A177EI31</accession>
<dbReference type="AlphaFoldDB" id="A0A177EI31"/>
<dbReference type="EMBL" id="LTDL01000014">
    <property type="protein sequence ID" value="OAG31597.1"/>
    <property type="molecule type" value="Genomic_DNA"/>
</dbReference>
<evidence type="ECO:0000313" key="2">
    <source>
        <dbReference type="Proteomes" id="UP000185944"/>
    </source>
</evidence>